<evidence type="ECO:0000313" key="3">
    <source>
        <dbReference type="EMBL" id="HIZ01121.1"/>
    </source>
</evidence>
<feature type="compositionally biased region" description="Basic and acidic residues" evidence="1">
    <location>
        <begin position="103"/>
        <end position="117"/>
    </location>
</feature>
<proteinExistence type="predicted"/>
<feature type="non-terminal residue" evidence="3">
    <location>
        <position position="1"/>
    </location>
</feature>
<gene>
    <name evidence="3" type="ORF">H9819_02570</name>
</gene>
<dbReference type="EMBL" id="DXCK01000040">
    <property type="protein sequence ID" value="HIZ01121.1"/>
    <property type="molecule type" value="Genomic_DNA"/>
</dbReference>
<feature type="transmembrane region" description="Helical" evidence="2">
    <location>
        <begin position="124"/>
        <end position="145"/>
    </location>
</feature>
<name>A0A9D2A473_9BACE</name>
<organism evidence="3 4">
    <name type="scientific">Candidatus Bacteroides merdipullorum</name>
    <dbReference type="NCBI Taxonomy" id="2838474"/>
    <lineage>
        <taxon>Bacteria</taxon>
        <taxon>Pseudomonadati</taxon>
        <taxon>Bacteroidota</taxon>
        <taxon>Bacteroidia</taxon>
        <taxon>Bacteroidales</taxon>
        <taxon>Bacteroidaceae</taxon>
        <taxon>Bacteroides</taxon>
    </lineage>
</organism>
<evidence type="ECO:0000313" key="4">
    <source>
        <dbReference type="Proteomes" id="UP000824023"/>
    </source>
</evidence>
<dbReference type="AlphaFoldDB" id="A0A9D2A473"/>
<evidence type="ECO:0000256" key="1">
    <source>
        <dbReference type="SAM" id="MobiDB-lite"/>
    </source>
</evidence>
<comment type="caution">
    <text evidence="3">The sequence shown here is derived from an EMBL/GenBank/DDBJ whole genome shotgun (WGS) entry which is preliminary data.</text>
</comment>
<accession>A0A9D2A473</accession>
<evidence type="ECO:0000256" key="2">
    <source>
        <dbReference type="SAM" id="Phobius"/>
    </source>
</evidence>
<feature type="transmembrane region" description="Helical" evidence="2">
    <location>
        <begin position="61"/>
        <end position="79"/>
    </location>
</feature>
<sequence>YSHTPPHEFLAYLAADSLKNSSHTHWRNELGYGRPRAKISASKSRDICQQKRRYLRIRAKISYIFLTILSIHIIIRQTTFHTIRKDYRPARISPHHSRAHRATKPEKGGKEQTERPENSANRPILLFSFAFPLFQVSFWSLSGLIQGLSGNKETKAWLWPRTKPGKSKVKY</sequence>
<feature type="compositionally biased region" description="Basic residues" evidence="1">
    <location>
        <begin position="93"/>
        <end position="102"/>
    </location>
</feature>
<reference evidence="3" key="1">
    <citation type="journal article" date="2021" name="PeerJ">
        <title>Extensive microbial diversity within the chicken gut microbiome revealed by metagenomics and culture.</title>
        <authorList>
            <person name="Gilroy R."/>
            <person name="Ravi A."/>
            <person name="Getino M."/>
            <person name="Pursley I."/>
            <person name="Horton D.L."/>
            <person name="Alikhan N.F."/>
            <person name="Baker D."/>
            <person name="Gharbi K."/>
            <person name="Hall N."/>
            <person name="Watson M."/>
            <person name="Adriaenssens E.M."/>
            <person name="Foster-Nyarko E."/>
            <person name="Jarju S."/>
            <person name="Secka A."/>
            <person name="Antonio M."/>
            <person name="Oren A."/>
            <person name="Chaudhuri R.R."/>
            <person name="La Ragione R."/>
            <person name="Hildebrand F."/>
            <person name="Pallen M.J."/>
        </authorList>
    </citation>
    <scope>NUCLEOTIDE SEQUENCE</scope>
    <source>
        <strain evidence="3">ChiHjej12B11-24981</strain>
    </source>
</reference>
<keyword evidence="2" id="KW-0472">Membrane</keyword>
<keyword evidence="2" id="KW-0812">Transmembrane</keyword>
<dbReference type="Proteomes" id="UP000824023">
    <property type="component" value="Unassembled WGS sequence"/>
</dbReference>
<feature type="region of interest" description="Disordered" evidence="1">
    <location>
        <begin position="91"/>
        <end position="118"/>
    </location>
</feature>
<reference evidence="3" key="2">
    <citation type="submission" date="2021-04" db="EMBL/GenBank/DDBJ databases">
        <authorList>
            <person name="Gilroy R."/>
        </authorList>
    </citation>
    <scope>NUCLEOTIDE SEQUENCE</scope>
    <source>
        <strain evidence="3">ChiHjej12B11-24981</strain>
    </source>
</reference>
<keyword evidence="2" id="KW-1133">Transmembrane helix</keyword>
<protein>
    <submittedName>
        <fullName evidence="3">Uncharacterized protein</fullName>
    </submittedName>
</protein>